<evidence type="ECO:0000259" key="10">
    <source>
        <dbReference type="Pfam" id="PF00720"/>
    </source>
</evidence>
<evidence type="ECO:0000256" key="8">
    <source>
        <dbReference type="RuleBase" id="RU003471"/>
    </source>
</evidence>
<evidence type="ECO:0000313" key="12">
    <source>
        <dbReference type="Proteomes" id="UP000249340"/>
    </source>
</evidence>
<evidence type="ECO:0000256" key="6">
    <source>
        <dbReference type="ARBA" id="ARBA00022900"/>
    </source>
</evidence>
<evidence type="ECO:0000256" key="2">
    <source>
        <dbReference type="ARBA" id="ARBA00010472"/>
    </source>
</evidence>
<accession>A0A345SRQ3</accession>
<dbReference type="InterPro" id="IPR023549">
    <property type="entry name" value="Subtilisin_inhibitor"/>
</dbReference>
<keyword evidence="9" id="KW-0732">Signal</keyword>
<evidence type="ECO:0000256" key="7">
    <source>
        <dbReference type="ARBA" id="ARBA00023157"/>
    </source>
</evidence>
<evidence type="ECO:0000256" key="3">
    <source>
        <dbReference type="ARBA" id="ARBA00011738"/>
    </source>
</evidence>
<dbReference type="KEGG" id="stri:C7M71_001855"/>
<keyword evidence="5 8" id="KW-0646">Protease inhibitor</keyword>
<evidence type="ECO:0000256" key="1">
    <source>
        <dbReference type="ARBA" id="ARBA00004613"/>
    </source>
</evidence>
<dbReference type="GO" id="GO:0006508">
    <property type="term" value="P:proteolysis"/>
    <property type="evidence" value="ECO:0007669"/>
    <property type="project" value="UniProtKB-KW"/>
</dbReference>
<dbReference type="PROSITE" id="PS00999">
    <property type="entry name" value="SSI"/>
    <property type="match status" value="1"/>
</dbReference>
<dbReference type="AlphaFoldDB" id="A0A345SRQ3"/>
<dbReference type="SUPFAM" id="SSF55399">
    <property type="entry name" value="Subtilisin inhibitor"/>
    <property type="match status" value="1"/>
</dbReference>
<dbReference type="InterPro" id="IPR020054">
    <property type="entry name" value="Prot_inh_SSI_I16_CS"/>
</dbReference>
<comment type="subunit">
    <text evidence="3">Homodimer.</text>
</comment>
<name>A0A345SRQ3_9ACTN</name>
<gene>
    <name evidence="11" type="ORF">C7M71_001855</name>
</gene>
<dbReference type="GO" id="GO:0008233">
    <property type="term" value="F:peptidase activity"/>
    <property type="evidence" value="ECO:0007669"/>
    <property type="project" value="UniProtKB-KW"/>
</dbReference>
<comment type="subcellular location">
    <subcellularLocation>
        <location evidence="1">Secreted</location>
    </subcellularLocation>
</comment>
<comment type="similarity">
    <text evidence="2 8">Belongs to the protease inhibitor I16 (SSI) family.</text>
</comment>
<dbReference type="InterPro" id="IPR036819">
    <property type="entry name" value="Subtilisin_inhibitor-like_sf"/>
</dbReference>
<feature type="signal peptide" evidence="9">
    <location>
        <begin position="1"/>
        <end position="24"/>
    </location>
</feature>
<keyword evidence="4" id="KW-0964">Secreted</keyword>
<dbReference type="Pfam" id="PF00720">
    <property type="entry name" value="SSI"/>
    <property type="match status" value="1"/>
</dbReference>
<feature type="chain" id="PRO_5039650009" evidence="9">
    <location>
        <begin position="25"/>
        <end position="133"/>
    </location>
</feature>
<dbReference type="RefSeq" id="WP_111491857.1">
    <property type="nucleotide sequence ID" value="NZ_CP031264.1"/>
</dbReference>
<evidence type="ECO:0000256" key="9">
    <source>
        <dbReference type="SAM" id="SignalP"/>
    </source>
</evidence>
<dbReference type="EMBL" id="CP031264">
    <property type="protein sequence ID" value="AXI76408.1"/>
    <property type="molecule type" value="Genomic_DNA"/>
</dbReference>
<dbReference type="Gene3D" id="3.30.350.10">
    <property type="entry name" value="Subtilisin inhibitor-like"/>
    <property type="match status" value="1"/>
</dbReference>
<keyword evidence="7" id="KW-1015">Disulfide bond</keyword>
<reference evidence="12" key="1">
    <citation type="submission" date="2018-07" db="EMBL/GenBank/DDBJ databases">
        <title>Streptacidiphilus bronchialis DSM 106435 chromosome.</title>
        <authorList>
            <person name="Batra D."/>
            <person name="Gulvik C.A."/>
        </authorList>
    </citation>
    <scope>NUCLEOTIDE SEQUENCE [LARGE SCALE GENOMIC DNA]</scope>
    <source>
        <strain evidence="12">DSM 106435</strain>
    </source>
</reference>
<dbReference type="GO" id="GO:0004867">
    <property type="term" value="F:serine-type endopeptidase inhibitor activity"/>
    <property type="evidence" value="ECO:0007669"/>
    <property type="project" value="UniProtKB-KW"/>
</dbReference>
<keyword evidence="11" id="KW-0645">Protease</keyword>
<evidence type="ECO:0000256" key="4">
    <source>
        <dbReference type="ARBA" id="ARBA00022525"/>
    </source>
</evidence>
<proteinExistence type="inferred from homology"/>
<dbReference type="GO" id="GO:0005576">
    <property type="term" value="C:extracellular region"/>
    <property type="evidence" value="ECO:0007669"/>
    <property type="project" value="UniProtKB-SubCell"/>
</dbReference>
<keyword evidence="11" id="KW-0378">Hydrolase</keyword>
<keyword evidence="12" id="KW-1185">Reference proteome</keyword>
<feature type="domain" description="Subtilisin inhibitor" evidence="10">
    <location>
        <begin position="31"/>
        <end position="119"/>
    </location>
</feature>
<evidence type="ECO:0000256" key="5">
    <source>
        <dbReference type="ARBA" id="ARBA00022690"/>
    </source>
</evidence>
<dbReference type="PRINTS" id="PR00294">
    <property type="entry name" value="SSBTLNINHBTR"/>
</dbReference>
<dbReference type="InterPro" id="IPR000691">
    <property type="entry name" value="Prot_inh_I16_SSI"/>
</dbReference>
<keyword evidence="6 8" id="KW-0722">Serine protease inhibitor</keyword>
<protein>
    <submittedName>
        <fullName evidence="11">Serine protease</fullName>
    </submittedName>
</protein>
<dbReference type="OrthoDB" id="3542626at2"/>
<organism evidence="11 12">
    <name type="scientific">Peterkaempfera bronchialis</name>
    <dbReference type="NCBI Taxonomy" id="2126346"/>
    <lineage>
        <taxon>Bacteria</taxon>
        <taxon>Bacillati</taxon>
        <taxon>Actinomycetota</taxon>
        <taxon>Actinomycetes</taxon>
        <taxon>Kitasatosporales</taxon>
        <taxon>Streptomycetaceae</taxon>
        <taxon>Peterkaempfera</taxon>
    </lineage>
</organism>
<dbReference type="Proteomes" id="UP000249340">
    <property type="component" value="Chromosome"/>
</dbReference>
<sequence>MPWTHALTAAGLAVAAALGLPAQEAVPAASGSRLVLTLHSGESTSGRVQGSVVLECDPDGGSHPHPATACAALRAARGDLSAVRATRGVMCPMIYAPVTGEARGDWGGRTVRFTRTYGNRCSAAGESGGVFGF</sequence>
<evidence type="ECO:0000313" key="11">
    <source>
        <dbReference type="EMBL" id="AXI76408.1"/>
    </source>
</evidence>